<evidence type="ECO:0000259" key="5">
    <source>
        <dbReference type="PROSITE" id="PS51133"/>
    </source>
</evidence>
<evidence type="ECO:0000313" key="7">
    <source>
        <dbReference type="Proteomes" id="UP000146922"/>
    </source>
</evidence>
<dbReference type="SMART" id="SM00440">
    <property type="entry name" value="ZnF_C2C2"/>
    <property type="match status" value="1"/>
</dbReference>
<dbReference type="InterPro" id="IPR001222">
    <property type="entry name" value="Znf_TFIIS"/>
</dbReference>
<proteinExistence type="predicted"/>
<feature type="domain" description="TFIIS-type" evidence="5">
    <location>
        <begin position="51"/>
        <end position="91"/>
    </location>
</feature>
<organism evidence="6 7">
    <name type="scientific">common midwife toad virus-NL</name>
    <dbReference type="NCBI Taxonomy" id="2849710"/>
    <lineage>
        <taxon>Viruses</taxon>
        <taxon>Varidnaviria</taxon>
        <taxon>Bamfordvirae</taxon>
        <taxon>Nucleocytoviricota</taxon>
        <taxon>Megaviricetes</taxon>
        <taxon>Pimascovirales</taxon>
        <taxon>Pimascovirales incertae sedis</taxon>
        <taxon>Iridoviridae</taxon>
        <taxon>Alphairidovirinae</taxon>
        <taxon>Ranavirus</taxon>
        <taxon>Ranavirus alytes1</taxon>
        <taxon>Common midwife toad virus</taxon>
    </lineage>
</organism>
<keyword evidence="7" id="KW-1185">Reference proteome</keyword>
<keyword evidence="6" id="KW-0648">Protein biosynthesis</keyword>
<dbReference type="Pfam" id="PF01096">
    <property type="entry name" value="Zn_ribbon_TFIIS"/>
    <property type="match status" value="1"/>
</dbReference>
<name>A0A0A0VGJ5_9VIRU</name>
<dbReference type="GO" id="GO:0003676">
    <property type="term" value="F:nucleic acid binding"/>
    <property type="evidence" value="ECO:0007669"/>
    <property type="project" value="InterPro"/>
</dbReference>
<evidence type="ECO:0000256" key="3">
    <source>
        <dbReference type="ARBA" id="ARBA00022833"/>
    </source>
</evidence>
<dbReference type="GO" id="GO:0008270">
    <property type="term" value="F:zinc ion binding"/>
    <property type="evidence" value="ECO:0007669"/>
    <property type="project" value="UniProtKB-KW"/>
</dbReference>
<evidence type="ECO:0000256" key="2">
    <source>
        <dbReference type="ARBA" id="ARBA00022771"/>
    </source>
</evidence>
<dbReference type="Proteomes" id="UP000146922">
    <property type="component" value="Segment"/>
</dbReference>
<dbReference type="Gene3D" id="2.20.25.10">
    <property type="match status" value="1"/>
</dbReference>
<reference evidence="6 7" key="1">
    <citation type="submission" date="2014-10" db="EMBL/GenBank/DDBJ databases">
        <authorList>
            <person name="van Beurden S.J."/>
            <person name="Hughes J."/>
            <person name="Saucedo B."/>
            <person name="Rijks J."/>
            <person name="Kik M."/>
            <person name="Haenen O.L.M."/>
            <person name="Engelsma M.Y."/>
            <person name="Grone A."/>
            <person name="Verheije H."/>
            <person name="Wilkie G."/>
        </authorList>
    </citation>
    <scope>NUCLEOTIDE SEQUENCE [LARGE SCALE GENOMIC DNA]</scope>
    <source>
        <strain evidence="6">Pelophylax kl. esculentus/2013/NL</strain>
    </source>
</reference>
<dbReference type="GO" id="GO:0003899">
    <property type="term" value="F:DNA-directed RNA polymerase activity"/>
    <property type="evidence" value="ECO:0007669"/>
    <property type="project" value="InterPro"/>
</dbReference>
<keyword evidence="2 4" id="KW-0863">Zinc-finger</keyword>
<dbReference type="PROSITE" id="PS00466">
    <property type="entry name" value="ZF_TFIIS_1"/>
    <property type="match status" value="1"/>
</dbReference>
<dbReference type="EMBL" id="KP056312">
    <property type="protein sequence ID" value="AIW68517.1"/>
    <property type="molecule type" value="Genomic_DNA"/>
</dbReference>
<protein>
    <submittedName>
        <fullName evidence="6">Transcription elongation factor-SII</fullName>
    </submittedName>
</protein>
<dbReference type="InterPro" id="IPR012164">
    <property type="entry name" value="Rpa12/Rpb9/Rpc10/TFS"/>
</dbReference>
<sequence length="92" mass="10483">MSFQRDYESEWNAALVEEYGEGGSGFSHGRFASLRMCEQRLYRPPGKVEEGTVKCPGCGSRRVHALQRQTRSADEPMTLFAMCSECGKRWTR</sequence>
<evidence type="ECO:0000256" key="4">
    <source>
        <dbReference type="PROSITE-ProRule" id="PRU00472"/>
    </source>
</evidence>
<evidence type="ECO:0000313" key="6">
    <source>
        <dbReference type="EMBL" id="AIW68517.1"/>
    </source>
</evidence>
<dbReference type="PANTHER" id="PTHR11239:SF12">
    <property type="entry name" value="DNA-DIRECTED RNA POLYMERASE III SUBUNIT RPC10"/>
    <property type="match status" value="1"/>
</dbReference>
<dbReference type="GO" id="GO:0006386">
    <property type="term" value="P:termination of RNA polymerase III transcription"/>
    <property type="evidence" value="ECO:0007669"/>
    <property type="project" value="TreeGrafter"/>
</dbReference>
<evidence type="ECO:0000256" key="1">
    <source>
        <dbReference type="ARBA" id="ARBA00022723"/>
    </source>
</evidence>
<accession>A0A0A0VGJ5</accession>
<keyword evidence="1" id="KW-0479">Metal-binding</keyword>
<dbReference type="PANTHER" id="PTHR11239">
    <property type="entry name" value="DNA-DIRECTED RNA POLYMERASE"/>
    <property type="match status" value="1"/>
</dbReference>
<keyword evidence="3" id="KW-0862">Zinc</keyword>
<dbReference type="PROSITE" id="PS51133">
    <property type="entry name" value="ZF_TFIIS_2"/>
    <property type="match status" value="1"/>
</dbReference>
<dbReference type="OrthoDB" id="16903at10239"/>
<keyword evidence="6" id="KW-0251">Elongation factor</keyword>
<dbReference type="SUPFAM" id="SSF57783">
    <property type="entry name" value="Zinc beta-ribbon"/>
    <property type="match status" value="1"/>
</dbReference>